<keyword evidence="1" id="KW-0732">Signal</keyword>
<proteinExistence type="predicted"/>
<sequence length="77" mass="9059">MCLNWMLLNELLGWTLALKTTIQSSGEYKFSDGGPILALWRQKNQRGRTVQNFRERGQYKKSFLPHEEYITTIIPLE</sequence>
<feature type="chain" id="PRO_5026786083" evidence="1">
    <location>
        <begin position="18"/>
        <end position="77"/>
    </location>
</feature>
<feature type="signal peptide" evidence="1">
    <location>
        <begin position="1"/>
        <end position="17"/>
    </location>
</feature>
<accession>A0A6M2DZD6</accession>
<dbReference type="AlphaFoldDB" id="A0A6M2DZD6"/>
<name>A0A6M2DZD6_XENCH</name>
<dbReference type="EMBL" id="GIIL01007698">
    <property type="protein sequence ID" value="NOV51424.1"/>
    <property type="molecule type" value="Transcribed_RNA"/>
</dbReference>
<organism evidence="2">
    <name type="scientific">Xenopsylla cheopis</name>
    <name type="common">Oriental rat flea</name>
    <name type="synonym">Pulex cheopis</name>
    <dbReference type="NCBI Taxonomy" id="163159"/>
    <lineage>
        <taxon>Eukaryota</taxon>
        <taxon>Metazoa</taxon>
        <taxon>Ecdysozoa</taxon>
        <taxon>Arthropoda</taxon>
        <taxon>Hexapoda</taxon>
        <taxon>Insecta</taxon>
        <taxon>Pterygota</taxon>
        <taxon>Neoptera</taxon>
        <taxon>Endopterygota</taxon>
        <taxon>Siphonaptera</taxon>
        <taxon>Pulicidae</taxon>
        <taxon>Xenopsyllinae</taxon>
        <taxon>Xenopsylla</taxon>
    </lineage>
</organism>
<reference evidence="2" key="1">
    <citation type="submission" date="2020-03" db="EMBL/GenBank/DDBJ databases">
        <title>Transcriptomic Profiling of the Digestive Tract of the Rat Flea, Xenopsylla cheopis, Following Blood Feeding and Infection with Yersinia pestis.</title>
        <authorList>
            <person name="Bland D.M."/>
            <person name="Martens C.A."/>
            <person name="Virtaneva K."/>
            <person name="Kanakabandi K."/>
            <person name="Long D."/>
            <person name="Rosenke R."/>
            <person name="Saturday G.A."/>
            <person name="Hoyt F.H."/>
            <person name="Bruno D.P."/>
            <person name="Ribeiro J.M.C."/>
            <person name="Hinnebusch J."/>
        </authorList>
    </citation>
    <scope>NUCLEOTIDE SEQUENCE</scope>
</reference>
<protein>
    <submittedName>
        <fullName evidence="2">Putative secreted protein</fullName>
    </submittedName>
</protein>
<evidence type="ECO:0000256" key="1">
    <source>
        <dbReference type="SAM" id="SignalP"/>
    </source>
</evidence>
<evidence type="ECO:0000313" key="2">
    <source>
        <dbReference type="EMBL" id="NOV51424.1"/>
    </source>
</evidence>